<dbReference type="InterPro" id="IPR036397">
    <property type="entry name" value="RNaseH_sf"/>
</dbReference>
<evidence type="ECO:0000313" key="3">
    <source>
        <dbReference type="RefSeq" id="XP_009773630.1"/>
    </source>
</evidence>
<dbReference type="Gene3D" id="3.30.420.10">
    <property type="entry name" value="Ribonuclease H-like superfamily/Ribonuclease H"/>
    <property type="match status" value="1"/>
</dbReference>
<keyword evidence="2" id="KW-1185">Reference proteome</keyword>
<reference evidence="3" key="2">
    <citation type="submission" date="2025-08" db="UniProtKB">
        <authorList>
            <consortium name="RefSeq"/>
        </authorList>
    </citation>
    <scope>IDENTIFICATION</scope>
    <source>
        <tissue evidence="3">Leaf</tissue>
    </source>
</reference>
<organism evidence="2 3">
    <name type="scientific">Nicotiana sylvestris</name>
    <name type="common">Wood tobacco</name>
    <name type="synonym">South American tobacco</name>
    <dbReference type="NCBI Taxonomy" id="4096"/>
    <lineage>
        <taxon>Eukaryota</taxon>
        <taxon>Viridiplantae</taxon>
        <taxon>Streptophyta</taxon>
        <taxon>Embryophyta</taxon>
        <taxon>Tracheophyta</taxon>
        <taxon>Spermatophyta</taxon>
        <taxon>Magnoliopsida</taxon>
        <taxon>eudicotyledons</taxon>
        <taxon>Gunneridae</taxon>
        <taxon>Pentapetalae</taxon>
        <taxon>asterids</taxon>
        <taxon>lamiids</taxon>
        <taxon>Solanales</taxon>
        <taxon>Solanaceae</taxon>
        <taxon>Nicotianoideae</taxon>
        <taxon>Nicotianeae</taxon>
        <taxon>Nicotiana</taxon>
    </lineage>
</organism>
<dbReference type="Pfam" id="PF13456">
    <property type="entry name" value="RVT_3"/>
    <property type="match status" value="1"/>
</dbReference>
<evidence type="ECO:0000313" key="2">
    <source>
        <dbReference type="Proteomes" id="UP000189701"/>
    </source>
</evidence>
<dbReference type="InterPro" id="IPR012337">
    <property type="entry name" value="RNaseH-like_sf"/>
</dbReference>
<dbReference type="eggNOG" id="KOG1075">
    <property type="taxonomic scope" value="Eukaryota"/>
</dbReference>
<reference evidence="2" key="1">
    <citation type="journal article" date="2013" name="Genome Biol.">
        <title>Reference genomes and transcriptomes of Nicotiana sylvestris and Nicotiana tomentosiformis.</title>
        <authorList>
            <person name="Sierro N."/>
            <person name="Battey J.N."/>
            <person name="Ouadi S."/>
            <person name="Bovet L."/>
            <person name="Goepfert S."/>
            <person name="Bakaher N."/>
            <person name="Peitsch M.C."/>
            <person name="Ivanov N.V."/>
        </authorList>
    </citation>
    <scope>NUCLEOTIDE SEQUENCE [LARGE SCALE GENOMIC DNA]</scope>
</reference>
<evidence type="ECO:0000259" key="1">
    <source>
        <dbReference type="Pfam" id="PF13456"/>
    </source>
</evidence>
<dbReference type="InterPro" id="IPR044730">
    <property type="entry name" value="RNase_H-like_dom_plant"/>
</dbReference>
<dbReference type="CDD" id="cd06222">
    <property type="entry name" value="RNase_H_like"/>
    <property type="match status" value="1"/>
</dbReference>
<dbReference type="PANTHER" id="PTHR47723">
    <property type="entry name" value="OS05G0353850 PROTEIN"/>
    <property type="match status" value="1"/>
</dbReference>
<dbReference type="PANTHER" id="PTHR47723:SF19">
    <property type="entry name" value="POLYNUCLEOTIDYL TRANSFERASE, RIBONUCLEASE H-LIKE SUPERFAMILY PROTEIN"/>
    <property type="match status" value="1"/>
</dbReference>
<dbReference type="InterPro" id="IPR053151">
    <property type="entry name" value="RNase_H-like"/>
</dbReference>
<feature type="domain" description="RNase H type-1" evidence="1">
    <location>
        <begin position="380"/>
        <end position="500"/>
    </location>
</feature>
<accession>A0A1U7WHB0</accession>
<protein>
    <submittedName>
        <fullName evidence="3">Uncharacterized protein LOC104223827</fullName>
    </submittedName>
</protein>
<proteinExistence type="predicted"/>
<dbReference type="Proteomes" id="UP000189701">
    <property type="component" value="Unplaced"/>
</dbReference>
<dbReference type="OrthoDB" id="1288152at2759"/>
<sequence length="527" mass="60020">MNNRGPKINHLAYADEIVIFCRGNNKSIKLIKKQIRRYENASGQKVNNDKSYFITSPNTSASSINRIRQALEFMDKKFSFNYLGCPIYHGKKNTVLFDEILAKIVKRINGWKVLRDGGGLEHRTLYGPPFSGPNIAQDLTRQKVEFHIKWSIQNGSSSFWWDNWTGDGPLAHQVQGIRKSAKTQVKEFLTNRQWDINRLNQVLPSHITDFICRIDIGNDTEDDFPICTLSDDGNVPQVESMQHVFVESEAAKHIWKNIGSPLGIIHPNAPIATIFKNWLDAKIKNKIHGLVLQAAPTLICWEIWKQRSSCRYGTQKKFHHNVMKHQVIWNLKSMVTKLMPNGDTPHYWPSLCYKIERFKPVQTWRQVQWHPPPYGKVKINTDGSYIKESGKAGIGGIIRDEDGNCIMAFAMSIDCDSHNMAEARAAEFGGKWYNQLGFTNFVLELISNIIVIRVNQDGNKNMKIKMVVERITSLVQHANATVQHCYREGNQVADALAKTASISGTNLICQSFKHLPKEAKGAFIMDK</sequence>
<dbReference type="GO" id="GO:0004523">
    <property type="term" value="F:RNA-DNA hybrid ribonuclease activity"/>
    <property type="evidence" value="ECO:0007669"/>
    <property type="project" value="InterPro"/>
</dbReference>
<name>A0A1U7WHB0_NICSY</name>
<dbReference type="SUPFAM" id="SSF53098">
    <property type="entry name" value="Ribonuclease H-like"/>
    <property type="match status" value="1"/>
</dbReference>
<dbReference type="InterPro" id="IPR002156">
    <property type="entry name" value="RNaseH_domain"/>
</dbReference>
<dbReference type="AlphaFoldDB" id="A0A1U7WHB0"/>
<dbReference type="RefSeq" id="XP_009773630.1">
    <property type="nucleotide sequence ID" value="XM_009775328.1"/>
</dbReference>
<dbReference type="GO" id="GO:0003676">
    <property type="term" value="F:nucleic acid binding"/>
    <property type="evidence" value="ECO:0007669"/>
    <property type="project" value="InterPro"/>
</dbReference>
<gene>
    <name evidence="3" type="primary">LOC104223827</name>
</gene>